<evidence type="ECO:0000313" key="10">
    <source>
        <dbReference type="Proteomes" id="UP000295023"/>
    </source>
</evidence>
<comment type="similarity">
    <text evidence="2">Belongs to the methyl-accepting chemotaxis (MCP) protein family.</text>
</comment>
<keyword evidence="6" id="KW-0472">Membrane</keyword>
<dbReference type="SMART" id="SM00304">
    <property type="entry name" value="HAMP"/>
    <property type="match status" value="1"/>
</dbReference>
<dbReference type="PROSITE" id="PS50111">
    <property type="entry name" value="CHEMOTAXIS_TRANSDUC_2"/>
    <property type="match status" value="1"/>
</dbReference>
<evidence type="ECO:0000256" key="1">
    <source>
        <dbReference type="ARBA" id="ARBA00023224"/>
    </source>
</evidence>
<evidence type="ECO:0000256" key="4">
    <source>
        <dbReference type="SAM" id="Coils"/>
    </source>
</evidence>
<keyword evidence="1 3" id="KW-0807">Transducer</keyword>
<dbReference type="PRINTS" id="PR00260">
    <property type="entry name" value="CHEMTRNSDUCR"/>
</dbReference>
<dbReference type="CDD" id="cd06225">
    <property type="entry name" value="HAMP"/>
    <property type="match status" value="1"/>
</dbReference>
<reference evidence="9 10" key="1">
    <citation type="submission" date="2019-03" db="EMBL/GenBank/DDBJ databases">
        <title>Paracraurococcus aquatilis NE82 genome sequence.</title>
        <authorList>
            <person name="Zhao Y."/>
            <person name="Du Z."/>
        </authorList>
    </citation>
    <scope>NUCLEOTIDE SEQUENCE [LARGE SCALE GENOMIC DNA]</scope>
    <source>
        <strain evidence="9 10">NE82</strain>
    </source>
</reference>
<evidence type="ECO:0000256" key="6">
    <source>
        <dbReference type="SAM" id="Phobius"/>
    </source>
</evidence>
<dbReference type="Gene3D" id="1.10.287.950">
    <property type="entry name" value="Methyl-accepting chemotaxis protein"/>
    <property type="match status" value="1"/>
</dbReference>
<feature type="compositionally biased region" description="Basic and acidic residues" evidence="5">
    <location>
        <begin position="22"/>
        <end position="31"/>
    </location>
</feature>
<feature type="domain" description="Methyl-accepting transducer" evidence="7">
    <location>
        <begin position="366"/>
        <end position="602"/>
    </location>
</feature>
<dbReference type="OrthoDB" id="7295762at2"/>
<evidence type="ECO:0000256" key="5">
    <source>
        <dbReference type="SAM" id="MobiDB-lite"/>
    </source>
</evidence>
<dbReference type="GO" id="GO:0016020">
    <property type="term" value="C:membrane"/>
    <property type="evidence" value="ECO:0007669"/>
    <property type="project" value="InterPro"/>
</dbReference>
<name>A0A4R4D2L2_9PROT</name>
<dbReference type="PANTHER" id="PTHR32089">
    <property type="entry name" value="METHYL-ACCEPTING CHEMOTAXIS PROTEIN MCPB"/>
    <property type="match status" value="1"/>
</dbReference>
<comment type="caution">
    <text evidence="9">The sequence shown here is derived from an EMBL/GenBank/DDBJ whole genome shotgun (WGS) entry which is preliminary data.</text>
</comment>
<dbReference type="EMBL" id="SKBM01000064">
    <property type="protein sequence ID" value="TCZ50673.1"/>
    <property type="molecule type" value="Genomic_DNA"/>
</dbReference>
<keyword evidence="6" id="KW-0812">Transmembrane</keyword>
<feature type="region of interest" description="Disordered" evidence="5">
    <location>
        <begin position="1"/>
        <end position="31"/>
    </location>
</feature>
<evidence type="ECO:0000313" key="9">
    <source>
        <dbReference type="EMBL" id="TCZ50673.1"/>
    </source>
</evidence>
<keyword evidence="6" id="KW-1133">Transmembrane helix</keyword>
<dbReference type="InterPro" id="IPR004089">
    <property type="entry name" value="MCPsignal_dom"/>
</dbReference>
<dbReference type="Pfam" id="PF00015">
    <property type="entry name" value="MCPsignal"/>
    <property type="match status" value="1"/>
</dbReference>
<evidence type="ECO:0000259" key="8">
    <source>
        <dbReference type="PROSITE" id="PS50885"/>
    </source>
</evidence>
<gene>
    <name evidence="9" type="ORF">EXY23_27260</name>
</gene>
<dbReference type="GO" id="GO:0006935">
    <property type="term" value="P:chemotaxis"/>
    <property type="evidence" value="ECO:0007669"/>
    <property type="project" value="InterPro"/>
</dbReference>
<keyword evidence="4" id="KW-0175">Coiled coil</keyword>
<accession>A0A4R4D2L2</accession>
<evidence type="ECO:0000259" key="7">
    <source>
        <dbReference type="PROSITE" id="PS50111"/>
    </source>
</evidence>
<keyword evidence="10" id="KW-1185">Reference proteome</keyword>
<feature type="transmembrane region" description="Helical" evidence="6">
    <location>
        <begin position="74"/>
        <end position="93"/>
    </location>
</feature>
<dbReference type="SMART" id="SM00283">
    <property type="entry name" value="MA"/>
    <property type="match status" value="1"/>
</dbReference>
<sequence length="622" mass="66174">MAKPQRAPGHAPAAHPPNKPALRPERQVPTERRTFDAPFSEFLPQQQGFSRINRDGRGRPMTRFLDNLPIARKVLLALALMTLSALGAAYYAVSTLSATDARYSALLERETKAALWLARANNSTVDSIRIMTRLPLDQGEAKLREELRNLGEVRQQVQERLRLAEQALPRLARDIEALREALRAAVSFSQDVERLALAGDRTAAARILIERYDPAVAEVRRMIRELGEQVDRQAQRASDAINADIKAAWWMTLIASGLGAALSVAIALWLMQSGVSRPIGRITERMRTLAEGEKTSPVPGAGRRDEVGRMAEAVEFFRAAAIEQDRLAAAAEAERATKEARAARLEELLRGFEGEVADALRVMASASTELDATSGAMQQTAANGGESAASLAAASEQASVNVSTVAASTEEMSASITEVARQVTESARVSRQATEDARATDAAVGTLADAAQRIGEVVRLISGIANQTNLLALNATIEAARAGEAGKGFAVVASEVKLLAQQTTKATDDIGTQIAAMQAETAQAVEAIRQIGRTIEQMDALTSQVAAAAEEQAAATREIGRAVAEAASGTRDVSRHAVGVTEGAQQTGAAAAQVSSASAELAKQAEGLRRQVDTFLAEVRAA</sequence>
<dbReference type="Proteomes" id="UP000295023">
    <property type="component" value="Unassembled WGS sequence"/>
</dbReference>
<dbReference type="PANTHER" id="PTHR32089:SF112">
    <property type="entry name" value="LYSOZYME-LIKE PROTEIN-RELATED"/>
    <property type="match status" value="1"/>
</dbReference>
<organism evidence="9 10">
    <name type="scientific">Roseicella aquatilis</name>
    <dbReference type="NCBI Taxonomy" id="2527868"/>
    <lineage>
        <taxon>Bacteria</taxon>
        <taxon>Pseudomonadati</taxon>
        <taxon>Pseudomonadota</taxon>
        <taxon>Alphaproteobacteria</taxon>
        <taxon>Acetobacterales</taxon>
        <taxon>Roseomonadaceae</taxon>
        <taxon>Roseicella</taxon>
    </lineage>
</organism>
<feature type="coiled-coil region" evidence="4">
    <location>
        <begin position="319"/>
        <end position="355"/>
    </location>
</feature>
<proteinExistence type="inferred from homology"/>
<dbReference type="GO" id="GO:0004888">
    <property type="term" value="F:transmembrane signaling receptor activity"/>
    <property type="evidence" value="ECO:0007669"/>
    <property type="project" value="InterPro"/>
</dbReference>
<dbReference type="InterPro" id="IPR004090">
    <property type="entry name" value="Chemotax_Me-accpt_rcpt"/>
</dbReference>
<feature type="transmembrane region" description="Helical" evidence="6">
    <location>
        <begin position="248"/>
        <end position="271"/>
    </location>
</feature>
<dbReference type="AlphaFoldDB" id="A0A4R4D2L2"/>
<dbReference type="PROSITE" id="PS50885">
    <property type="entry name" value="HAMP"/>
    <property type="match status" value="1"/>
</dbReference>
<evidence type="ECO:0000256" key="2">
    <source>
        <dbReference type="ARBA" id="ARBA00029447"/>
    </source>
</evidence>
<dbReference type="Gene3D" id="6.10.340.10">
    <property type="match status" value="1"/>
</dbReference>
<dbReference type="SUPFAM" id="SSF58104">
    <property type="entry name" value="Methyl-accepting chemotaxis protein (MCP) signaling domain"/>
    <property type="match status" value="1"/>
</dbReference>
<evidence type="ECO:0000256" key="3">
    <source>
        <dbReference type="PROSITE-ProRule" id="PRU00284"/>
    </source>
</evidence>
<protein>
    <submittedName>
        <fullName evidence="9">Methyl-accepting chemotaxis protein</fullName>
    </submittedName>
</protein>
<dbReference type="InterPro" id="IPR003660">
    <property type="entry name" value="HAMP_dom"/>
</dbReference>
<feature type="coiled-coil region" evidence="4">
    <location>
        <begin position="136"/>
        <end position="181"/>
    </location>
</feature>
<feature type="domain" description="HAMP" evidence="8">
    <location>
        <begin position="273"/>
        <end position="326"/>
    </location>
</feature>
<dbReference type="GO" id="GO:0007165">
    <property type="term" value="P:signal transduction"/>
    <property type="evidence" value="ECO:0007669"/>
    <property type="project" value="UniProtKB-KW"/>
</dbReference>
<dbReference type="Pfam" id="PF00672">
    <property type="entry name" value="HAMP"/>
    <property type="match status" value="1"/>
</dbReference>